<protein>
    <recommendedName>
        <fullName evidence="8">Ribonuclease VapC</fullName>
        <shortName evidence="8">RNase VapC</shortName>
        <ecNumber evidence="8">3.1.-.-</ecNumber>
    </recommendedName>
    <alternativeName>
        <fullName evidence="8">Toxin VapC</fullName>
    </alternativeName>
</protein>
<evidence type="ECO:0000256" key="5">
    <source>
        <dbReference type="ARBA" id="ARBA00022801"/>
    </source>
</evidence>
<dbReference type="Gene3D" id="3.40.50.1010">
    <property type="entry name" value="5'-nuclease"/>
    <property type="match status" value="1"/>
</dbReference>
<evidence type="ECO:0000256" key="7">
    <source>
        <dbReference type="ARBA" id="ARBA00038093"/>
    </source>
</evidence>
<keyword evidence="6 8" id="KW-0460">Magnesium</keyword>
<comment type="cofactor">
    <cofactor evidence="1 8">
        <name>Mg(2+)</name>
        <dbReference type="ChEBI" id="CHEBI:18420"/>
    </cofactor>
</comment>
<feature type="domain" description="PIN" evidence="9">
    <location>
        <begin position="4"/>
        <end position="124"/>
    </location>
</feature>
<dbReference type="PANTHER" id="PTHR33653">
    <property type="entry name" value="RIBONUCLEASE VAPC2"/>
    <property type="match status" value="1"/>
</dbReference>
<keyword evidence="5 8" id="KW-0378">Hydrolase</keyword>
<dbReference type="GO" id="GO:0016787">
    <property type="term" value="F:hydrolase activity"/>
    <property type="evidence" value="ECO:0007669"/>
    <property type="project" value="UniProtKB-KW"/>
</dbReference>
<evidence type="ECO:0000256" key="8">
    <source>
        <dbReference type="HAMAP-Rule" id="MF_00265"/>
    </source>
</evidence>
<dbReference type="GO" id="GO:0090729">
    <property type="term" value="F:toxin activity"/>
    <property type="evidence" value="ECO:0007669"/>
    <property type="project" value="UniProtKB-KW"/>
</dbReference>
<dbReference type="InterPro" id="IPR022907">
    <property type="entry name" value="VapC_family"/>
</dbReference>
<evidence type="ECO:0000256" key="1">
    <source>
        <dbReference type="ARBA" id="ARBA00001946"/>
    </source>
</evidence>
<gene>
    <name evidence="8" type="primary">vapC</name>
    <name evidence="10" type="ORF">H0A72_09300</name>
</gene>
<organism evidence="10 11">
    <name type="scientific">Parapusillimonas granuli</name>
    <dbReference type="NCBI Taxonomy" id="380911"/>
    <lineage>
        <taxon>Bacteria</taxon>
        <taxon>Pseudomonadati</taxon>
        <taxon>Pseudomonadota</taxon>
        <taxon>Betaproteobacteria</taxon>
        <taxon>Burkholderiales</taxon>
        <taxon>Alcaligenaceae</taxon>
        <taxon>Parapusillimonas</taxon>
    </lineage>
</organism>
<dbReference type="EMBL" id="JACCEM010000004">
    <property type="protein sequence ID" value="NYT49499.1"/>
    <property type="molecule type" value="Genomic_DNA"/>
</dbReference>
<keyword evidence="2 8" id="KW-1277">Toxin-antitoxin system</keyword>
<dbReference type="Pfam" id="PF01850">
    <property type="entry name" value="PIN"/>
    <property type="match status" value="1"/>
</dbReference>
<dbReference type="GO" id="GO:0004540">
    <property type="term" value="F:RNA nuclease activity"/>
    <property type="evidence" value="ECO:0007669"/>
    <property type="project" value="InterPro"/>
</dbReference>
<dbReference type="SUPFAM" id="SSF88723">
    <property type="entry name" value="PIN domain-like"/>
    <property type="match status" value="1"/>
</dbReference>
<comment type="caution">
    <text evidence="10">The sequence shown here is derived from an EMBL/GenBank/DDBJ whole genome shotgun (WGS) entry which is preliminary data.</text>
</comment>
<evidence type="ECO:0000259" key="9">
    <source>
        <dbReference type="Pfam" id="PF01850"/>
    </source>
</evidence>
<dbReference type="InterPro" id="IPR050556">
    <property type="entry name" value="Type_II_TA_system_RNase"/>
</dbReference>
<comment type="function">
    <text evidence="8">Toxic component of a toxin-antitoxin (TA) system. An RNase.</text>
</comment>
<dbReference type="InterPro" id="IPR002716">
    <property type="entry name" value="PIN_dom"/>
</dbReference>
<dbReference type="InterPro" id="IPR029060">
    <property type="entry name" value="PIN-like_dom_sf"/>
</dbReference>
<evidence type="ECO:0000256" key="4">
    <source>
        <dbReference type="ARBA" id="ARBA00022723"/>
    </source>
</evidence>
<evidence type="ECO:0000313" key="11">
    <source>
        <dbReference type="Proteomes" id="UP000559809"/>
    </source>
</evidence>
<keyword evidence="11" id="KW-1185">Reference proteome</keyword>
<reference evidence="10 11" key="1">
    <citation type="submission" date="2020-07" db="EMBL/GenBank/DDBJ databases">
        <title>Taxonomic revisions and descriptions of new bacterial species based on genomic comparisons in the high-G+C-content subgroup of the family Alcaligenaceae.</title>
        <authorList>
            <person name="Szabo A."/>
            <person name="Felfoldi T."/>
        </authorList>
    </citation>
    <scope>NUCLEOTIDE SEQUENCE [LARGE SCALE GENOMIC DNA]</scope>
    <source>
        <strain evidence="10 11">LMG 24012</strain>
    </source>
</reference>
<dbReference type="EC" id="3.1.-.-" evidence="8"/>
<dbReference type="RefSeq" id="WP_180154790.1">
    <property type="nucleotide sequence ID" value="NZ_JACCEM010000004.1"/>
</dbReference>
<keyword evidence="3 8" id="KW-0540">Nuclease</keyword>
<dbReference type="AlphaFoldDB" id="A0A853FZL0"/>
<evidence type="ECO:0000256" key="3">
    <source>
        <dbReference type="ARBA" id="ARBA00022722"/>
    </source>
</evidence>
<name>A0A853FZL0_9BURK</name>
<evidence type="ECO:0000256" key="2">
    <source>
        <dbReference type="ARBA" id="ARBA00022649"/>
    </source>
</evidence>
<keyword evidence="8" id="KW-0800">Toxin</keyword>
<dbReference type="CDD" id="cd18748">
    <property type="entry name" value="PIN_VapC4-5_FitB-like"/>
    <property type="match status" value="1"/>
</dbReference>
<keyword evidence="4 8" id="KW-0479">Metal-binding</keyword>
<proteinExistence type="inferred from homology"/>
<evidence type="ECO:0000313" key="10">
    <source>
        <dbReference type="EMBL" id="NYT49499.1"/>
    </source>
</evidence>
<dbReference type="Proteomes" id="UP000559809">
    <property type="component" value="Unassembled WGS sequence"/>
</dbReference>
<dbReference type="PANTHER" id="PTHR33653:SF1">
    <property type="entry name" value="RIBONUCLEASE VAPC2"/>
    <property type="match status" value="1"/>
</dbReference>
<sequence length="133" mass="13982">MSGYLLDASIISALLRDPDGPAGHHIERVGPQGICTSIIVAAELRYGCAKKGSAKLSARVESLLQAIPILPLDIPADAEYGRIRAELEAAGNPIGANDLLIGAQAYSLGMTLVTGNSGEFERIRGLVVENWLS</sequence>
<feature type="binding site" evidence="8">
    <location>
        <position position="98"/>
    </location>
    <ligand>
        <name>Mg(2+)</name>
        <dbReference type="ChEBI" id="CHEBI:18420"/>
    </ligand>
</feature>
<comment type="similarity">
    <text evidence="7 8">Belongs to the PINc/VapC protein family.</text>
</comment>
<dbReference type="GO" id="GO:0000287">
    <property type="term" value="F:magnesium ion binding"/>
    <property type="evidence" value="ECO:0007669"/>
    <property type="project" value="UniProtKB-UniRule"/>
</dbReference>
<evidence type="ECO:0000256" key="6">
    <source>
        <dbReference type="ARBA" id="ARBA00022842"/>
    </source>
</evidence>
<feature type="binding site" evidence="8">
    <location>
        <position position="7"/>
    </location>
    <ligand>
        <name>Mg(2+)</name>
        <dbReference type="ChEBI" id="CHEBI:18420"/>
    </ligand>
</feature>
<dbReference type="HAMAP" id="MF_00265">
    <property type="entry name" value="VapC_Nob1"/>
    <property type="match status" value="1"/>
</dbReference>
<accession>A0A853FZL0</accession>